<dbReference type="OrthoDB" id="9797519at2"/>
<name>A0A4V2QB17_9FIRM</name>
<dbReference type="PANTHER" id="PTHR40065:SF3">
    <property type="entry name" value="RNA-BINDING PROTEIN YHBY"/>
    <property type="match status" value="1"/>
</dbReference>
<keyword evidence="1 2" id="KW-0694">RNA-binding</keyword>
<dbReference type="GeneID" id="97380606"/>
<evidence type="ECO:0000313" key="5">
    <source>
        <dbReference type="Proteomes" id="UP000295184"/>
    </source>
</evidence>
<reference evidence="4 5" key="1">
    <citation type="submission" date="2019-03" db="EMBL/GenBank/DDBJ databases">
        <title>Genomic Encyclopedia of Type Strains, Phase IV (KMG-IV): sequencing the most valuable type-strain genomes for metagenomic binning, comparative biology and taxonomic classification.</title>
        <authorList>
            <person name="Goeker M."/>
        </authorList>
    </citation>
    <scope>NUCLEOTIDE SEQUENCE [LARGE SCALE GENOMIC DNA]</scope>
    <source>
        <strain evidence="4 5">DSM 100451</strain>
    </source>
</reference>
<evidence type="ECO:0000259" key="3">
    <source>
        <dbReference type="PROSITE" id="PS51295"/>
    </source>
</evidence>
<dbReference type="PROSITE" id="PS51295">
    <property type="entry name" value="CRM"/>
    <property type="match status" value="1"/>
</dbReference>
<dbReference type="RefSeq" id="WP_058963223.1">
    <property type="nucleotide sequence ID" value="NZ_CABKVM010000013.1"/>
</dbReference>
<proteinExistence type="predicted"/>
<dbReference type="Proteomes" id="UP000295184">
    <property type="component" value="Unassembled WGS sequence"/>
</dbReference>
<dbReference type="AlphaFoldDB" id="A0A4V2QB17"/>
<evidence type="ECO:0000256" key="2">
    <source>
        <dbReference type="PROSITE-ProRule" id="PRU00626"/>
    </source>
</evidence>
<evidence type="ECO:0000313" key="4">
    <source>
        <dbReference type="EMBL" id="TCL54692.1"/>
    </source>
</evidence>
<dbReference type="Pfam" id="PF01985">
    <property type="entry name" value="CRS1_YhbY"/>
    <property type="match status" value="1"/>
</dbReference>
<comment type="caution">
    <text evidence="4">The sequence shown here is derived from an EMBL/GenBank/DDBJ whole genome shotgun (WGS) entry which is preliminary data.</text>
</comment>
<dbReference type="InterPro" id="IPR035920">
    <property type="entry name" value="YhbY-like_sf"/>
</dbReference>
<sequence>MLTSKQRAALRAAANTLDPVFQVGKGEIDETLIKSTADCLAARELIKMKVLETSMYNAKEAAAILAEATGADVVQVIGSKFVLFLKKKKESKFEDILKAAR</sequence>
<dbReference type="InterPro" id="IPR051925">
    <property type="entry name" value="RNA-binding_domain"/>
</dbReference>
<accession>A0A4V2QB17</accession>
<dbReference type="EMBL" id="SLUM01000020">
    <property type="protein sequence ID" value="TCL54692.1"/>
    <property type="molecule type" value="Genomic_DNA"/>
</dbReference>
<dbReference type="PANTHER" id="PTHR40065">
    <property type="entry name" value="RNA-BINDING PROTEIN YHBY"/>
    <property type="match status" value="1"/>
</dbReference>
<dbReference type="SUPFAM" id="SSF75471">
    <property type="entry name" value="YhbY-like"/>
    <property type="match status" value="1"/>
</dbReference>
<feature type="domain" description="CRM" evidence="3">
    <location>
        <begin position="1"/>
        <end position="96"/>
    </location>
</feature>
<dbReference type="GO" id="GO:0003723">
    <property type="term" value="F:RNA binding"/>
    <property type="evidence" value="ECO:0007669"/>
    <property type="project" value="UniProtKB-UniRule"/>
</dbReference>
<protein>
    <submittedName>
        <fullName evidence="4">RNA-binding protein</fullName>
    </submittedName>
</protein>
<dbReference type="Gene3D" id="3.30.110.60">
    <property type="entry name" value="YhbY-like"/>
    <property type="match status" value="1"/>
</dbReference>
<evidence type="ECO:0000256" key="1">
    <source>
        <dbReference type="ARBA" id="ARBA00022884"/>
    </source>
</evidence>
<dbReference type="InterPro" id="IPR001890">
    <property type="entry name" value="RNA-binding_CRM"/>
</dbReference>
<gene>
    <name evidence="4" type="ORF">EDD77_12024</name>
</gene>
<dbReference type="STRING" id="1650663.GCA_001486665_00731"/>
<dbReference type="SMART" id="SM01103">
    <property type="entry name" value="CRS1_YhbY"/>
    <property type="match status" value="1"/>
</dbReference>
<organism evidence="4 5">
    <name type="scientific">Allofournierella massiliensis</name>
    <dbReference type="NCBI Taxonomy" id="1650663"/>
    <lineage>
        <taxon>Bacteria</taxon>
        <taxon>Bacillati</taxon>
        <taxon>Bacillota</taxon>
        <taxon>Clostridia</taxon>
        <taxon>Eubacteriales</taxon>
        <taxon>Oscillospiraceae</taxon>
        <taxon>Allofournierella</taxon>
    </lineage>
</organism>